<dbReference type="Proteomes" id="UP000595897">
    <property type="component" value="Chromosome"/>
</dbReference>
<keyword evidence="3" id="KW-0963">Cytoplasm</keyword>
<dbReference type="CDD" id="cd16098">
    <property type="entry name" value="FliS"/>
    <property type="match status" value="1"/>
</dbReference>
<organism evidence="6 7">
    <name type="scientific">Anaeromicropila herbilytica</name>
    <dbReference type="NCBI Taxonomy" id="2785025"/>
    <lineage>
        <taxon>Bacteria</taxon>
        <taxon>Bacillati</taxon>
        <taxon>Bacillota</taxon>
        <taxon>Clostridia</taxon>
        <taxon>Lachnospirales</taxon>
        <taxon>Lachnospiraceae</taxon>
        <taxon>Anaeromicropila</taxon>
    </lineage>
</organism>
<evidence type="ECO:0000256" key="4">
    <source>
        <dbReference type="ARBA" id="ARBA00022795"/>
    </source>
</evidence>
<dbReference type="GO" id="GO:0044780">
    <property type="term" value="P:bacterial-type flagellum assembly"/>
    <property type="evidence" value="ECO:0007669"/>
    <property type="project" value="InterPro"/>
</dbReference>
<dbReference type="InterPro" id="IPR036584">
    <property type="entry name" value="FliS_sf"/>
</dbReference>
<evidence type="ECO:0000313" key="6">
    <source>
        <dbReference type="EMBL" id="BCN32952.1"/>
    </source>
</evidence>
<accession>A0A7R7EQ87</accession>
<dbReference type="GO" id="GO:0005829">
    <property type="term" value="C:cytosol"/>
    <property type="evidence" value="ECO:0007669"/>
    <property type="project" value="UniProtKB-SubCell"/>
</dbReference>
<name>A0A7R7EQ87_9FIRM</name>
<comment type="subcellular location">
    <subcellularLocation>
        <location evidence="1">Cytoplasm</location>
        <location evidence="1">Cytosol</location>
    </subcellularLocation>
</comment>
<proteinExistence type="inferred from homology"/>
<evidence type="ECO:0000313" key="7">
    <source>
        <dbReference type="Proteomes" id="UP000595897"/>
    </source>
</evidence>
<dbReference type="EMBL" id="AP024169">
    <property type="protein sequence ID" value="BCN32952.1"/>
    <property type="molecule type" value="Genomic_DNA"/>
</dbReference>
<evidence type="ECO:0008006" key="8">
    <source>
        <dbReference type="Google" id="ProtNLM"/>
    </source>
</evidence>
<dbReference type="RefSeq" id="WP_271713947.1">
    <property type="nucleotide sequence ID" value="NZ_AP024169.1"/>
</dbReference>
<evidence type="ECO:0000256" key="5">
    <source>
        <dbReference type="ARBA" id="ARBA00023186"/>
    </source>
</evidence>
<reference evidence="6 7" key="1">
    <citation type="submission" date="2020-11" db="EMBL/GenBank/DDBJ databases">
        <title>Draft genome sequencing of a Lachnospiraceae strain isolated from anoxic soil subjected to BSD treatment.</title>
        <authorList>
            <person name="Uek A."/>
            <person name="Tonouchi A."/>
        </authorList>
    </citation>
    <scope>NUCLEOTIDE SEQUENCE [LARGE SCALE GENOMIC DNA]</scope>
    <source>
        <strain evidence="6 7">TB5</strain>
    </source>
</reference>
<dbReference type="Pfam" id="PF02561">
    <property type="entry name" value="FliS"/>
    <property type="match status" value="1"/>
</dbReference>
<dbReference type="GO" id="GO:0071973">
    <property type="term" value="P:bacterial-type flagellum-dependent cell motility"/>
    <property type="evidence" value="ECO:0007669"/>
    <property type="project" value="TreeGrafter"/>
</dbReference>
<dbReference type="InterPro" id="IPR003713">
    <property type="entry name" value="FliS"/>
</dbReference>
<evidence type="ECO:0000256" key="1">
    <source>
        <dbReference type="ARBA" id="ARBA00004514"/>
    </source>
</evidence>
<dbReference type="PANTHER" id="PTHR34773">
    <property type="entry name" value="FLAGELLAR SECRETION CHAPERONE FLIS"/>
    <property type="match status" value="1"/>
</dbReference>
<keyword evidence="4" id="KW-1005">Bacterial flagellum biogenesis</keyword>
<evidence type="ECO:0000256" key="3">
    <source>
        <dbReference type="ARBA" id="ARBA00022490"/>
    </source>
</evidence>
<dbReference type="SUPFAM" id="SSF101116">
    <property type="entry name" value="Flagellar export chaperone FliS"/>
    <property type="match status" value="1"/>
</dbReference>
<gene>
    <name evidence="6" type="ORF">bsdtb5_42470</name>
</gene>
<comment type="similarity">
    <text evidence="2">Belongs to the FliS family.</text>
</comment>
<dbReference type="AlphaFoldDB" id="A0A7R7EQ87"/>
<dbReference type="KEGG" id="ahb:bsdtb5_42470"/>
<keyword evidence="5" id="KW-0143">Chaperone</keyword>
<dbReference type="PANTHER" id="PTHR34773:SF1">
    <property type="entry name" value="FLAGELLAR SECRETION CHAPERONE FLIS"/>
    <property type="match status" value="1"/>
</dbReference>
<sequence>MNKESLQIYTARVTQGSRSDLVLVMYDVILEDLETAEKAYNDGDIDTFEHDLKHAQKFLNELMGTLDYKYVMALDLVQLYIYANKKIITAIIKREIETLSTVKKVMSSLRVGFEGVAKEDTSGPIMQNSQKIYAGLTYGKGTLNESFFDIQEGSRGFKA</sequence>
<evidence type="ECO:0000256" key="2">
    <source>
        <dbReference type="ARBA" id="ARBA00008787"/>
    </source>
</evidence>
<dbReference type="Gene3D" id="1.20.120.340">
    <property type="entry name" value="Flagellar protein FliS"/>
    <property type="match status" value="1"/>
</dbReference>
<protein>
    <recommendedName>
        <fullName evidence="8">Flagellar protein FliS</fullName>
    </recommendedName>
</protein>
<keyword evidence="7" id="KW-1185">Reference proteome</keyword>